<dbReference type="PANTHER" id="PTHR30404">
    <property type="entry name" value="N-ACETYLMURAMOYL-L-ALANINE AMIDASE"/>
    <property type="match status" value="1"/>
</dbReference>
<dbReference type="Gene3D" id="3.10.350.10">
    <property type="entry name" value="LysM domain"/>
    <property type="match status" value="1"/>
</dbReference>
<dbReference type="Proteomes" id="UP000094849">
    <property type="component" value="Unassembled WGS sequence"/>
</dbReference>
<dbReference type="CDD" id="cd02696">
    <property type="entry name" value="MurNAc-LAA"/>
    <property type="match status" value="1"/>
</dbReference>
<keyword evidence="6" id="KW-0574">Periplasm</keyword>
<dbReference type="FunFam" id="3.40.630.40:FF:000001">
    <property type="entry name" value="N-acetylmuramoyl-L-alanine amidase"/>
    <property type="match status" value="1"/>
</dbReference>
<dbReference type="CDD" id="cd00118">
    <property type="entry name" value="LysM"/>
    <property type="match status" value="1"/>
</dbReference>
<evidence type="ECO:0000256" key="6">
    <source>
        <dbReference type="ARBA" id="ARBA00022764"/>
    </source>
</evidence>
<evidence type="ECO:0000256" key="9">
    <source>
        <dbReference type="ARBA" id="ARBA00074581"/>
    </source>
</evidence>
<dbReference type="PANTHER" id="PTHR30404:SF0">
    <property type="entry name" value="N-ACETYLMURAMOYL-L-ALANINE AMIDASE AMIC"/>
    <property type="match status" value="1"/>
</dbReference>
<evidence type="ECO:0000256" key="1">
    <source>
        <dbReference type="ARBA" id="ARBA00001561"/>
    </source>
</evidence>
<reference evidence="11 12" key="1">
    <citation type="submission" date="2016-03" db="EMBL/GenBank/DDBJ databases">
        <title>Chemosynthetic sulphur-oxidizing symbionts of marine invertebrate animals are capable of nitrogen fixation.</title>
        <authorList>
            <person name="Petersen J.M."/>
            <person name="Kemper A."/>
            <person name="Gruber-Vodicka H."/>
            <person name="Cardini U."/>
            <person name="Geest Mvander."/>
            <person name="Kleiner M."/>
            <person name="Bulgheresi S."/>
            <person name="Fussmann M."/>
            <person name="Herbold C."/>
            <person name="Seah B.K.B."/>
            <person name="Antony C.Paul."/>
            <person name="Liu D."/>
            <person name="Belitz A."/>
            <person name="Weber M."/>
        </authorList>
    </citation>
    <scope>NUCLEOTIDE SEQUENCE [LARGE SCALE GENOMIC DNA]</scope>
    <source>
        <strain evidence="11">G_D</strain>
    </source>
</reference>
<dbReference type="SMART" id="SM00257">
    <property type="entry name" value="LysM"/>
    <property type="match status" value="1"/>
</dbReference>
<dbReference type="SMART" id="SM00646">
    <property type="entry name" value="Ami_3"/>
    <property type="match status" value="1"/>
</dbReference>
<evidence type="ECO:0000313" key="11">
    <source>
        <dbReference type="EMBL" id="ODB98211.1"/>
    </source>
</evidence>
<dbReference type="Pfam" id="PF01476">
    <property type="entry name" value="LysM"/>
    <property type="match status" value="1"/>
</dbReference>
<dbReference type="GO" id="GO:0030288">
    <property type="term" value="C:outer membrane-bounded periplasmic space"/>
    <property type="evidence" value="ECO:0007669"/>
    <property type="project" value="TreeGrafter"/>
</dbReference>
<dbReference type="Gene3D" id="3.40.630.40">
    <property type="entry name" value="Zn-dependent exopeptidases"/>
    <property type="match status" value="1"/>
</dbReference>
<dbReference type="Pfam" id="PF11741">
    <property type="entry name" value="AMIN"/>
    <property type="match status" value="1"/>
</dbReference>
<dbReference type="Pfam" id="PF01520">
    <property type="entry name" value="Amidase_3"/>
    <property type="match status" value="1"/>
</dbReference>
<dbReference type="EMBL" id="LVJZ01000003">
    <property type="protein sequence ID" value="ODB98211.1"/>
    <property type="molecule type" value="Genomic_DNA"/>
</dbReference>
<comment type="subcellular location">
    <subcellularLocation>
        <location evidence="2">Periplasm</location>
    </subcellularLocation>
</comment>
<evidence type="ECO:0000256" key="7">
    <source>
        <dbReference type="ARBA" id="ARBA00022801"/>
    </source>
</evidence>
<name>A0A1E2UU82_9GAMM</name>
<proteinExistence type="inferred from homology"/>
<keyword evidence="12" id="KW-1185">Reference proteome</keyword>
<dbReference type="PROSITE" id="PS51782">
    <property type="entry name" value="LYSM"/>
    <property type="match status" value="1"/>
</dbReference>
<evidence type="ECO:0000256" key="8">
    <source>
        <dbReference type="ARBA" id="ARBA00023316"/>
    </source>
</evidence>
<keyword evidence="8" id="KW-0961">Cell wall biogenesis/degradation</keyword>
<keyword evidence="7" id="KW-0378">Hydrolase</keyword>
<keyword evidence="5" id="KW-0732">Signal</keyword>
<evidence type="ECO:0000256" key="4">
    <source>
        <dbReference type="ARBA" id="ARBA00011901"/>
    </source>
</evidence>
<dbReference type="GO" id="GO:0071555">
    <property type="term" value="P:cell wall organization"/>
    <property type="evidence" value="ECO:0007669"/>
    <property type="project" value="UniProtKB-KW"/>
</dbReference>
<dbReference type="InterPro" id="IPR021731">
    <property type="entry name" value="AMIN_dom"/>
</dbReference>
<comment type="catalytic activity">
    <reaction evidence="1">
        <text>Hydrolyzes the link between N-acetylmuramoyl residues and L-amino acid residues in certain cell-wall glycopeptides.</text>
        <dbReference type="EC" id="3.5.1.28"/>
    </reaction>
</comment>
<dbReference type="AlphaFoldDB" id="A0A1E2UU82"/>
<dbReference type="InterPro" id="IPR050695">
    <property type="entry name" value="N-acetylmuramoyl_amidase_3"/>
</dbReference>
<dbReference type="InterPro" id="IPR018392">
    <property type="entry name" value="LysM"/>
</dbReference>
<evidence type="ECO:0000313" key="12">
    <source>
        <dbReference type="Proteomes" id="UP000094849"/>
    </source>
</evidence>
<feature type="domain" description="LysM" evidence="10">
    <location>
        <begin position="414"/>
        <end position="457"/>
    </location>
</feature>
<dbReference type="InterPro" id="IPR036779">
    <property type="entry name" value="LysM_dom_sf"/>
</dbReference>
<dbReference type="Gene3D" id="2.60.40.3500">
    <property type="match status" value="1"/>
</dbReference>
<dbReference type="GO" id="GO:0008745">
    <property type="term" value="F:N-acetylmuramoyl-L-alanine amidase activity"/>
    <property type="evidence" value="ECO:0007669"/>
    <property type="project" value="UniProtKB-EC"/>
</dbReference>
<dbReference type="InterPro" id="IPR002508">
    <property type="entry name" value="MurNAc-LAA_cat"/>
</dbReference>
<gene>
    <name evidence="11" type="ORF">A3196_16500</name>
</gene>
<evidence type="ECO:0000256" key="5">
    <source>
        <dbReference type="ARBA" id="ARBA00022729"/>
    </source>
</evidence>
<comment type="similarity">
    <text evidence="3">Belongs to the N-acetylmuramoyl-L-alanine amidase 3 family.</text>
</comment>
<protein>
    <recommendedName>
        <fullName evidence="9">N-acetylmuramoyl-L-alanine amidase AmiC</fullName>
        <ecNumber evidence="4">3.5.1.28</ecNumber>
    </recommendedName>
</protein>
<comment type="caution">
    <text evidence="11">The sequence shown here is derived from an EMBL/GenBank/DDBJ whole genome shotgun (WGS) entry which is preliminary data.</text>
</comment>
<evidence type="ECO:0000256" key="3">
    <source>
        <dbReference type="ARBA" id="ARBA00010860"/>
    </source>
</evidence>
<evidence type="ECO:0000259" key="10">
    <source>
        <dbReference type="PROSITE" id="PS51782"/>
    </source>
</evidence>
<evidence type="ECO:0000256" key="2">
    <source>
        <dbReference type="ARBA" id="ARBA00004418"/>
    </source>
</evidence>
<dbReference type="GO" id="GO:0009253">
    <property type="term" value="P:peptidoglycan catabolic process"/>
    <property type="evidence" value="ECO:0007669"/>
    <property type="project" value="InterPro"/>
</dbReference>
<sequence>MEKKSFACYFLCCIFSVTGHGAMRIRLAMLLIMLISALPLQAKQSEITGLRIWSAPDHVRLVFDANGKVNHKIFTLQGPDRLVLDLKNTSLTKHLPDPTKENKIIRGMRTAKRNDHDVRVVFDLNSAVKPKSFSLRPNREYGHRLVVDLYDGKTGIKRRNGPVKTAKKANTAGHRDVVIAVDPGHGGEDPGARGRKGTYEKDVVLAIGRKLVKMLNQQKGLRAVLIRDGDYYLGLRKRIAKARANQADLFVSIHADAFRDPKVRGSSVYTLSRSGASNEAARWLAERENSADLVGGVSLEDKDDMLASVLLDLSQIGTLQASSEAASRVLSELKTLGKTHKRRVQQAGFVVLKSPDIPSMLVETAFISNPDEERRLRDPKHQTKVARALMKGIRDYFKYQPPPGTWLAANQKTRKHVISSGDTLIAIANRYQISVKRLRHVNDLKNDTIRIGQVLQIPPGS</sequence>
<dbReference type="STRING" id="1818881.A3196_16500"/>
<dbReference type="EC" id="3.5.1.28" evidence="4"/>
<organism evidence="11 12">
    <name type="scientific">Candidatus Thiodiazotropha endoloripes</name>
    <dbReference type="NCBI Taxonomy" id="1818881"/>
    <lineage>
        <taxon>Bacteria</taxon>
        <taxon>Pseudomonadati</taxon>
        <taxon>Pseudomonadota</taxon>
        <taxon>Gammaproteobacteria</taxon>
        <taxon>Chromatiales</taxon>
        <taxon>Sedimenticolaceae</taxon>
        <taxon>Candidatus Thiodiazotropha</taxon>
    </lineage>
</organism>
<dbReference type="SUPFAM" id="SSF53187">
    <property type="entry name" value="Zn-dependent exopeptidases"/>
    <property type="match status" value="1"/>
</dbReference>
<dbReference type="SUPFAM" id="SSF54106">
    <property type="entry name" value="LysM domain"/>
    <property type="match status" value="1"/>
</dbReference>
<accession>A0A1E2UU82</accession>